<dbReference type="EMBL" id="AVPT01000001">
    <property type="protein sequence ID" value="KGM57771.1"/>
    <property type="molecule type" value="Genomic_DNA"/>
</dbReference>
<evidence type="ECO:0000313" key="4">
    <source>
        <dbReference type="Proteomes" id="UP000029989"/>
    </source>
</evidence>
<dbReference type="RefSeq" id="WP_036206430.1">
    <property type="nucleotide sequence ID" value="NZ_AVPT01000001.1"/>
</dbReference>
<dbReference type="Proteomes" id="UP000029989">
    <property type="component" value="Unassembled WGS sequence"/>
</dbReference>
<gene>
    <name evidence="3" type="ORF">N799_00965</name>
</gene>
<reference evidence="3 4" key="1">
    <citation type="journal article" date="2015" name="Stand. Genomic Sci.">
        <title>Genomic information of the arsenic-resistant bacterium Lysobacter arseniciresistens type strain ZS79(T) and comparison of Lysobacter draft genomes.</title>
        <authorList>
            <person name="Liu L."/>
            <person name="Zhang S."/>
            <person name="Luo M."/>
            <person name="Wang G."/>
        </authorList>
    </citation>
    <scope>NUCLEOTIDE SEQUENCE [LARGE SCALE GENOMIC DNA]</scope>
    <source>
        <strain evidence="3 4">ZS79</strain>
    </source>
</reference>
<feature type="compositionally biased region" description="Acidic residues" evidence="1">
    <location>
        <begin position="52"/>
        <end position="62"/>
    </location>
</feature>
<protein>
    <submittedName>
        <fullName evidence="3">Membrane protein</fullName>
    </submittedName>
</protein>
<accession>A0A0A0F3S7</accession>
<keyword evidence="2" id="KW-0732">Signal</keyword>
<keyword evidence="4" id="KW-1185">Reference proteome</keyword>
<dbReference type="AlphaFoldDB" id="A0A0A0F3S7"/>
<dbReference type="eggNOG" id="ENOG5033GHK">
    <property type="taxonomic scope" value="Bacteria"/>
</dbReference>
<comment type="caution">
    <text evidence="3">The sequence shown here is derived from an EMBL/GenBank/DDBJ whole genome shotgun (WGS) entry which is preliminary data.</text>
</comment>
<organism evidence="3 4">
    <name type="scientific">Lysobacter arseniciresistens ZS79</name>
    <dbReference type="NCBI Taxonomy" id="913325"/>
    <lineage>
        <taxon>Bacteria</taxon>
        <taxon>Pseudomonadati</taxon>
        <taxon>Pseudomonadota</taxon>
        <taxon>Gammaproteobacteria</taxon>
        <taxon>Lysobacterales</taxon>
        <taxon>Lysobacteraceae</taxon>
        <taxon>Novilysobacter</taxon>
    </lineage>
</organism>
<evidence type="ECO:0000256" key="1">
    <source>
        <dbReference type="SAM" id="MobiDB-lite"/>
    </source>
</evidence>
<evidence type="ECO:0000256" key="2">
    <source>
        <dbReference type="SAM" id="SignalP"/>
    </source>
</evidence>
<name>A0A0A0F3S7_9GAMM</name>
<feature type="chain" id="PRO_5001962695" evidence="2">
    <location>
        <begin position="23"/>
        <end position="85"/>
    </location>
</feature>
<sequence length="85" mass="9154">MTHPIKKTAILAFALASTFALAACDVDQTQEGELPDVDVEVQDGQIPKYDVDAPDVDVDTEEVTVPVPDVDVEPADEDENDDPNT</sequence>
<evidence type="ECO:0000313" key="3">
    <source>
        <dbReference type="EMBL" id="KGM57771.1"/>
    </source>
</evidence>
<feature type="compositionally biased region" description="Acidic residues" evidence="1">
    <location>
        <begin position="70"/>
        <end position="85"/>
    </location>
</feature>
<dbReference type="PROSITE" id="PS51257">
    <property type="entry name" value="PROKAR_LIPOPROTEIN"/>
    <property type="match status" value="1"/>
</dbReference>
<proteinExistence type="predicted"/>
<feature type="signal peptide" evidence="2">
    <location>
        <begin position="1"/>
        <end position="22"/>
    </location>
</feature>
<feature type="region of interest" description="Disordered" evidence="1">
    <location>
        <begin position="49"/>
        <end position="85"/>
    </location>
</feature>